<sequence length="73" mass="7941">MKDEKAVVGSSLYFADDVELVAEEDVVVLVDGSAEEIQSWSSFQTQLSTGLLSSLSTLSRRHALAPEEPEEGR</sequence>
<proteinExistence type="predicted"/>
<comment type="caution">
    <text evidence="1">The sequence shown here is derived from an EMBL/GenBank/DDBJ whole genome shotgun (WGS) entry which is preliminary data.</text>
</comment>
<gene>
    <name evidence="1" type="ORF">Vadar_013833</name>
</gene>
<evidence type="ECO:0000313" key="1">
    <source>
        <dbReference type="EMBL" id="KAH7834215.1"/>
    </source>
</evidence>
<evidence type="ECO:0000313" key="2">
    <source>
        <dbReference type="Proteomes" id="UP000828048"/>
    </source>
</evidence>
<dbReference type="EMBL" id="CM037152">
    <property type="protein sequence ID" value="KAH7834215.1"/>
    <property type="molecule type" value="Genomic_DNA"/>
</dbReference>
<protein>
    <submittedName>
        <fullName evidence="1">Uncharacterized protein</fullName>
    </submittedName>
</protein>
<dbReference type="Proteomes" id="UP000828048">
    <property type="component" value="Chromosome 2"/>
</dbReference>
<organism evidence="1 2">
    <name type="scientific">Vaccinium darrowii</name>
    <dbReference type="NCBI Taxonomy" id="229202"/>
    <lineage>
        <taxon>Eukaryota</taxon>
        <taxon>Viridiplantae</taxon>
        <taxon>Streptophyta</taxon>
        <taxon>Embryophyta</taxon>
        <taxon>Tracheophyta</taxon>
        <taxon>Spermatophyta</taxon>
        <taxon>Magnoliopsida</taxon>
        <taxon>eudicotyledons</taxon>
        <taxon>Gunneridae</taxon>
        <taxon>Pentapetalae</taxon>
        <taxon>asterids</taxon>
        <taxon>Ericales</taxon>
        <taxon>Ericaceae</taxon>
        <taxon>Vaccinioideae</taxon>
        <taxon>Vaccinieae</taxon>
        <taxon>Vaccinium</taxon>
    </lineage>
</organism>
<reference evidence="1 2" key="1">
    <citation type="journal article" date="2021" name="Hortic Res">
        <title>High-quality reference genome and annotation aids understanding of berry development for evergreen blueberry (Vaccinium darrowii).</title>
        <authorList>
            <person name="Yu J."/>
            <person name="Hulse-Kemp A.M."/>
            <person name="Babiker E."/>
            <person name="Staton M."/>
        </authorList>
    </citation>
    <scope>NUCLEOTIDE SEQUENCE [LARGE SCALE GENOMIC DNA]</scope>
    <source>
        <strain evidence="2">cv. NJ 8807/NJ 8810</strain>
        <tissue evidence="1">Young leaf</tissue>
    </source>
</reference>
<keyword evidence="2" id="KW-1185">Reference proteome</keyword>
<name>A0ACB7X107_9ERIC</name>
<accession>A0ACB7X107</accession>